<name>A0A2Z7C209_9LAMI</name>
<dbReference type="EMBL" id="KV001792">
    <property type="protein sequence ID" value="KZV38567.1"/>
    <property type="molecule type" value="Genomic_DNA"/>
</dbReference>
<accession>A0A2Z7C209</accession>
<proteinExistence type="predicted"/>
<organism evidence="1 2">
    <name type="scientific">Dorcoceras hygrometricum</name>
    <dbReference type="NCBI Taxonomy" id="472368"/>
    <lineage>
        <taxon>Eukaryota</taxon>
        <taxon>Viridiplantae</taxon>
        <taxon>Streptophyta</taxon>
        <taxon>Embryophyta</taxon>
        <taxon>Tracheophyta</taxon>
        <taxon>Spermatophyta</taxon>
        <taxon>Magnoliopsida</taxon>
        <taxon>eudicotyledons</taxon>
        <taxon>Gunneridae</taxon>
        <taxon>Pentapetalae</taxon>
        <taxon>asterids</taxon>
        <taxon>lamiids</taxon>
        <taxon>Lamiales</taxon>
        <taxon>Gesneriaceae</taxon>
        <taxon>Didymocarpoideae</taxon>
        <taxon>Trichosporeae</taxon>
        <taxon>Loxocarpinae</taxon>
        <taxon>Dorcoceras</taxon>
    </lineage>
</organism>
<gene>
    <name evidence="1" type="ORF">F511_04272</name>
</gene>
<keyword evidence="2" id="KW-1185">Reference proteome</keyword>
<evidence type="ECO:0000313" key="2">
    <source>
        <dbReference type="Proteomes" id="UP000250235"/>
    </source>
</evidence>
<dbReference type="AlphaFoldDB" id="A0A2Z7C209"/>
<dbReference type="Proteomes" id="UP000250235">
    <property type="component" value="Unassembled WGS sequence"/>
</dbReference>
<evidence type="ECO:0000313" key="1">
    <source>
        <dbReference type="EMBL" id="KZV38567.1"/>
    </source>
</evidence>
<sequence length="246" mass="27758">MSAWGNDVYWREVSFSGNQNCHLGEHDVYWREVFVRWLIVLWSPAMYCGSSSDVMEIVPDFPHELCSFDQQRPICFFFGISGASISRLDFRLHGVGDCVMCSHGVCVYRRCYALRLVCSMSSHRLSRFSQRLVQLFFATSGSIFVAQRLINQSAEVGRNNESAEETEPAGVINPAVAKIQQLNNSAGVEKRIQQEERKKKSAAGKHESAVAKKRKFSSCAKLFSAVKPEFANRNVSKLSEVEIEKS</sequence>
<reference evidence="1 2" key="1">
    <citation type="journal article" date="2015" name="Proc. Natl. Acad. Sci. U.S.A.">
        <title>The resurrection genome of Boea hygrometrica: A blueprint for survival of dehydration.</title>
        <authorList>
            <person name="Xiao L."/>
            <person name="Yang G."/>
            <person name="Zhang L."/>
            <person name="Yang X."/>
            <person name="Zhao S."/>
            <person name="Ji Z."/>
            <person name="Zhou Q."/>
            <person name="Hu M."/>
            <person name="Wang Y."/>
            <person name="Chen M."/>
            <person name="Xu Y."/>
            <person name="Jin H."/>
            <person name="Xiao X."/>
            <person name="Hu G."/>
            <person name="Bao F."/>
            <person name="Hu Y."/>
            <person name="Wan P."/>
            <person name="Li L."/>
            <person name="Deng X."/>
            <person name="Kuang T."/>
            <person name="Xiang C."/>
            <person name="Zhu J.K."/>
            <person name="Oliver M.J."/>
            <person name="He Y."/>
        </authorList>
    </citation>
    <scope>NUCLEOTIDE SEQUENCE [LARGE SCALE GENOMIC DNA]</scope>
    <source>
        <strain evidence="2">cv. XS01</strain>
    </source>
</reference>
<protein>
    <submittedName>
        <fullName evidence="1">Uncharacterized protein</fullName>
    </submittedName>
</protein>